<dbReference type="AlphaFoldDB" id="A0A0V8DM96"/>
<dbReference type="EMBL" id="LKLP01000007">
    <property type="protein sequence ID" value="KSU14624.1"/>
    <property type="molecule type" value="Genomic_DNA"/>
</dbReference>
<proteinExistence type="predicted"/>
<evidence type="ECO:0000313" key="3">
    <source>
        <dbReference type="Proteomes" id="UP000054230"/>
    </source>
</evidence>
<organism evidence="2 3">
    <name type="scientific">Lactococcus lactis subsp. lactis</name>
    <name type="common">Streptococcus lactis</name>
    <dbReference type="NCBI Taxonomy" id="1360"/>
    <lineage>
        <taxon>Bacteria</taxon>
        <taxon>Bacillati</taxon>
        <taxon>Bacillota</taxon>
        <taxon>Bacilli</taxon>
        <taxon>Lactobacillales</taxon>
        <taxon>Streptococcaceae</taxon>
        <taxon>Lactococcus</taxon>
    </lineage>
</organism>
<evidence type="ECO:0000313" key="2">
    <source>
        <dbReference type="EMBL" id="KSU14624.1"/>
    </source>
</evidence>
<dbReference type="Pfam" id="PF14657">
    <property type="entry name" value="Arm-DNA-bind_4"/>
    <property type="match status" value="1"/>
</dbReference>
<accession>A0A0V8DM96</accession>
<comment type="caution">
    <text evidence="2">The sequence shown here is derived from an EMBL/GenBank/DDBJ whole genome shotgun (WGS) entry which is preliminary data.</text>
</comment>
<name>A0A0V8DM96_LACLL</name>
<dbReference type="InterPro" id="IPR028259">
    <property type="entry name" value="AP2-like_int_N"/>
</dbReference>
<reference evidence="3" key="1">
    <citation type="submission" date="2015-10" db="EMBL/GenBank/DDBJ databases">
        <title>Draft Genome Sequences of 11 Lactococcus lactis subspecies cremoris strains.</title>
        <authorList>
            <person name="Wels M."/>
            <person name="Backus L."/>
            <person name="Boekhorst J."/>
            <person name="Dijkstra A."/>
            <person name="Beerthuizen M."/>
            <person name="Kelly W."/>
            <person name="Siezen R."/>
            <person name="Bachmann H."/>
            <person name="Van Hijum S."/>
        </authorList>
    </citation>
    <scope>NUCLEOTIDE SEQUENCE [LARGE SCALE GENOMIC DNA]</scope>
    <source>
        <strain evidence="3">LMG8520</strain>
    </source>
</reference>
<dbReference type="Proteomes" id="UP000054230">
    <property type="component" value="Unassembled WGS sequence"/>
</dbReference>
<evidence type="ECO:0000259" key="1">
    <source>
        <dbReference type="Pfam" id="PF14657"/>
    </source>
</evidence>
<dbReference type="RefSeq" id="WP_237671039.1">
    <property type="nucleotide sequence ID" value="NZ_LKLP01000007.1"/>
</dbReference>
<feature type="domain" description="AP2-like integrase N-terminal" evidence="1">
    <location>
        <begin position="11"/>
        <end position="52"/>
    </location>
</feature>
<sequence length="79" mass="9175">MARYVKRGKVWQYELSIKEASGKYKKIRKSGFRTKSEAIAEVSSLESKIKQGFKVNSKNPLLSDAFLEWMEIFKKGKIE</sequence>
<dbReference type="PATRIC" id="fig|1360.106.peg.243"/>
<gene>
    <name evidence="2" type="ORF">LMG8520_0275</name>
</gene>
<protein>
    <submittedName>
        <fullName evidence="2">Phage integrase</fullName>
    </submittedName>
</protein>